<proteinExistence type="predicted"/>
<dbReference type="Proteomes" id="UP001385951">
    <property type="component" value="Unassembled WGS sequence"/>
</dbReference>
<reference evidence="2 3" key="1">
    <citation type="submission" date="2022-09" db="EMBL/GenBank/DDBJ databases">
        <authorList>
            <person name="Palmer J.M."/>
        </authorList>
    </citation>
    <scope>NUCLEOTIDE SEQUENCE [LARGE SCALE GENOMIC DNA]</scope>
    <source>
        <strain evidence="2 3">DSM 7382</strain>
    </source>
</reference>
<evidence type="ECO:0000256" key="1">
    <source>
        <dbReference type="SAM" id="SignalP"/>
    </source>
</evidence>
<sequence>MADKFSKLFIVLGVFTMTAVALCPSSWWPGRFVDQAIGYGIANEGVQDIAKASNNLANCDLSPGTIRPCGECVKLTNPQGKECVFDAINLKCVDWPTKITNDFITKKNTDRCPTLEQIIDMKPSQVDLDAAHKEWDNIKKHVLDGDATDNTTGRHLFTTWQTVHKGESGICRTRTNLCSFMRDKPVHKNLWDDRPRDEKAQNRYTKEHVADICIGAILLHRKTPGTNPLSVSIQTGANGPICVSHRTGGSCYPNGIHGSHADLGTECKEGTGDGEMDDTVKETL</sequence>
<name>A0AAW0GH22_9APHY</name>
<gene>
    <name evidence="2" type="ORF">QCA50_005487</name>
</gene>
<accession>A0AAW0GH22</accession>
<feature type="chain" id="PRO_5043429706" evidence="1">
    <location>
        <begin position="22"/>
        <end position="284"/>
    </location>
</feature>
<dbReference type="AlphaFoldDB" id="A0AAW0GH22"/>
<protein>
    <submittedName>
        <fullName evidence="2">Uncharacterized protein</fullName>
    </submittedName>
</protein>
<comment type="caution">
    <text evidence="2">The sequence shown here is derived from an EMBL/GenBank/DDBJ whole genome shotgun (WGS) entry which is preliminary data.</text>
</comment>
<keyword evidence="1" id="KW-0732">Signal</keyword>
<evidence type="ECO:0000313" key="3">
    <source>
        <dbReference type="Proteomes" id="UP001385951"/>
    </source>
</evidence>
<keyword evidence="3" id="KW-1185">Reference proteome</keyword>
<feature type="signal peptide" evidence="1">
    <location>
        <begin position="1"/>
        <end position="21"/>
    </location>
</feature>
<dbReference type="EMBL" id="JASBNA010000005">
    <property type="protein sequence ID" value="KAK7692081.1"/>
    <property type="molecule type" value="Genomic_DNA"/>
</dbReference>
<organism evidence="2 3">
    <name type="scientific">Cerrena zonata</name>
    <dbReference type="NCBI Taxonomy" id="2478898"/>
    <lineage>
        <taxon>Eukaryota</taxon>
        <taxon>Fungi</taxon>
        <taxon>Dikarya</taxon>
        <taxon>Basidiomycota</taxon>
        <taxon>Agaricomycotina</taxon>
        <taxon>Agaricomycetes</taxon>
        <taxon>Polyporales</taxon>
        <taxon>Cerrenaceae</taxon>
        <taxon>Cerrena</taxon>
    </lineage>
</organism>
<evidence type="ECO:0000313" key="2">
    <source>
        <dbReference type="EMBL" id="KAK7692081.1"/>
    </source>
</evidence>